<reference evidence="3" key="1">
    <citation type="submission" date="2022-01" db="EMBL/GenBank/DDBJ databases">
        <authorList>
            <person name="King R."/>
        </authorList>
    </citation>
    <scope>NUCLEOTIDE SEQUENCE</scope>
</reference>
<dbReference type="Proteomes" id="UP001153737">
    <property type="component" value="Chromosome 8"/>
</dbReference>
<reference evidence="3" key="2">
    <citation type="submission" date="2022-10" db="EMBL/GenBank/DDBJ databases">
        <authorList>
            <consortium name="ENA_rothamsted_submissions"/>
            <consortium name="culmorum"/>
            <person name="King R."/>
        </authorList>
    </citation>
    <scope>NUCLEOTIDE SEQUENCE</scope>
</reference>
<feature type="compositionally biased region" description="Low complexity" evidence="1">
    <location>
        <begin position="109"/>
        <end position="124"/>
    </location>
</feature>
<dbReference type="InterPro" id="IPR039353">
    <property type="entry name" value="TF_Adf1"/>
</dbReference>
<feature type="region of interest" description="Disordered" evidence="1">
    <location>
        <begin position="100"/>
        <end position="124"/>
    </location>
</feature>
<sequence>MDLDDAILVDMVRQYSVLYDKSHKDFEDRNIKENAWKTISSALYVDVNVAQARWTVLRTKYGVEKKNYKKMPSGSGAKKTWPLLSSMAFLDKHMTMRKTTGNISAPDKQSQPSSSNSNSQSPWSSLSMIIGDNIDCMEGSRKGCSSSQQSSELSDSEIQLPEETDDVADKENLDETILTEQSQRRVFTEYKNETPPLKKKRKKAEEANVMMKLSSTFDNFNEYLKTKSCAKNMVRDMVDVEHESVMSFMTSIGNDLLLIKNKRIRYSAKKEILNIVQQARCNDASENESENE</sequence>
<feature type="domain" description="MADF" evidence="2">
    <location>
        <begin position="8"/>
        <end position="90"/>
    </location>
</feature>
<evidence type="ECO:0000313" key="4">
    <source>
        <dbReference type="Proteomes" id="UP001153737"/>
    </source>
</evidence>
<feature type="region of interest" description="Disordered" evidence="1">
    <location>
        <begin position="139"/>
        <end position="173"/>
    </location>
</feature>
<evidence type="ECO:0000259" key="2">
    <source>
        <dbReference type="Pfam" id="PF10545"/>
    </source>
</evidence>
<dbReference type="PANTHER" id="PTHR12243:SF67">
    <property type="entry name" value="COREPRESSOR OF PANGOLIN, ISOFORM A-RELATED"/>
    <property type="match status" value="1"/>
</dbReference>
<evidence type="ECO:0000313" key="3">
    <source>
        <dbReference type="EMBL" id="CAH1179672.1"/>
    </source>
</evidence>
<dbReference type="OrthoDB" id="6767837at2759"/>
<dbReference type="InterPro" id="IPR006578">
    <property type="entry name" value="MADF-dom"/>
</dbReference>
<name>A0A9P0DUU5_PHACE</name>
<dbReference type="GO" id="GO:0005667">
    <property type="term" value="C:transcription regulator complex"/>
    <property type="evidence" value="ECO:0007669"/>
    <property type="project" value="TreeGrafter"/>
</dbReference>
<dbReference type="AlphaFoldDB" id="A0A9P0DUU5"/>
<dbReference type="GO" id="GO:0005634">
    <property type="term" value="C:nucleus"/>
    <property type="evidence" value="ECO:0007669"/>
    <property type="project" value="TreeGrafter"/>
</dbReference>
<dbReference type="Pfam" id="PF10545">
    <property type="entry name" value="MADF_DNA_bdg"/>
    <property type="match status" value="1"/>
</dbReference>
<accession>A0A9P0DUU5</accession>
<evidence type="ECO:0000256" key="1">
    <source>
        <dbReference type="SAM" id="MobiDB-lite"/>
    </source>
</evidence>
<dbReference type="PANTHER" id="PTHR12243">
    <property type="entry name" value="MADF DOMAIN TRANSCRIPTION FACTOR"/>
    <property type="match status" value="1"/>
</dbReference>
<organism evidence="3 4">
    <name type="scientific">Phaedon cochleariae</name>
    <name type="common">Mustard beetle</name>
    <dbReference type="NCBI Taxonomy" id="80249"/>
    <lineage>
        <taxon>Eukaryota</taxon>
        <taxon>Metazoa</taxon>
        <taxon>Ecdysozoa</taxon>
        <taxon>Arthropoda</taxon>
        <taxon>Hexapoda</taxon>
        <taxon>Insecta</taxon>
        <taxon>Pterygota</taxon>
        <taxon>Neoptera</taxon>
        <taxon>Endopterygota</taxon>
        <taxon>Coleoptera</taxon>
        <taxon>Polyphaga</taxon>
        <taxon>Cucujiformia</taxon>
        <taxon>Chrysomeloidea</taxon>
        <taxon>Chrysomelidae</taxon>
        <taxon>Chrysomelinae</taxon>
        <taxon>Chrysomelini</taxon>
        <taxon>Phaedon</taxon>
    </lineage>
</organism>
<keyword evidence="4" id="KW-1185">Reference proteome</keyword>
<proteinExistence type="predicted"/>
<gene>
    <name evidence="3" type="ORF">PHAECO_LOCUS12136</name>
</gene>
<feature type="compositionally biased region" description="Low complexity" evidence="1">
    <location>
        <begin position="145"/>
        <end position="157"/>
    </location>
</feature>
<dbReference type="GO" id="GO:0006357">
    <property type="term" value="P:regulation of transcription by RNA polymerase II"/>
    <property type="evidence" value="ECO:0007669"/>
    <property type="project" value="TreeGrafter"/>
</dbReference>
<dbReference type="SMART" id="SM00595">
    <property type="entry name" value="MADF"/>
    <property type="match status" value="1"/>
</dbReference>
<dbReference type="EMBL" id="OU896714">
    <property type="protein sequence ID" value="CAH1179672.1"/>
    <property type="molecule type" value="Genomic_DNA"/>
</dbReference>
<protein>
    <recommendedName>
        <fullName evidence="2">MADF domain-containing protein</fullName>
    </recommendedName>
</protein>